<feature type="domain" description="JmjC" evidence="2">
    <location>
        <begin position="74"/>
        <end position="212"/>
    </location>
</feature>
<accession>A0AA40B461</accession>
<keyword evidence="4" id="KW-1185">Reference proteome</keyword>
<reference evidence="3" key="1">
    <citation type="submission" date="2023-06" db="EMBL/GenBank/DDBJ databases">
        <title>Genome-scale phylogeny and comparative genomics of the fungal order Sordariales.</title>
        <authorList>
            <consortium name="Lawrence Berkeley National Laboratory"/>
            <person name="Hensen N."/>
            <person name="Bonometti L."/>
            <person name="Westerberg I."/>
            <person name="Brannstrom I.O."/>
            <person name="Guillou S."/>
            <person name="Cros-Aarteil S."/>
            <person name="Calhoun S."/>
            <person name="Haridas S."/>
            <person name="Kuo A."/>
            <person name="Mondo S."/>
            <person name="Pangilinan J."/>
            <person name="Riley R."/>
            <person name="LaButti K."/>
            <person name="Andreopoulos B."/>
            <person name="Lipzen A."/>
            <person name="Chen C."/>
            <person name="Yanf M."/>
            <person name="Daum C."/>
            <person name="Ng V."/>
            <person name="Clum A."/>
            <person name="Steindorff A."/>
            <person name="Ohm R."/>
            <person name="Martin F."/>
            <person name="Silar P."/>
            <person name="Natvig D."/>
            <person name="Lalanne C."/>
            <person name="Gautier V."/>
            <person name="Ament-velasquez S.L."/>
            <person name="Kruys A."/>
            <person name="Hutchinson M.I."/>
            <person name="Powell A.J."/>
            <person name="Barry K."/>
            <person name="Miller A.N."/>
            <person name="Grigoriev I.V."/>
            <person name="Debuchy R."/>
            <person name="Gladieux P."/>
            <person name="Thoren M.H."/>
            <person name="Johannesson H."/>
        </authorList>
    </citation>
    <scope>NUCLEOTIDE SEQUENCE</scope>
    <source>
        <strain evidence="3">SMH2392-1A</strain>
    </source>
</reference>
<comment type="caution">
    <text evidence="3">The sequence shown here is derived from an EMBL/GenBank/DDBJ whole genome shotgun (WGS) entry which is preliminary data.</text>
</comment>
<proteinExistence type="predicted"/>
<protein>
    <recommendedName>
        <fullName evidence="2">JmjC domain-containing protein</fullName>
    </recommendedName>
</protein>
<dbReference type="GeneID" id="85330528"/>
<feature type="region of interest" description="Disordered" evidence="1">
    <location>
        <begin position="267"/>
        <end position="294"/>
    </location>
</feature>
<dbReference type="PROSITE" id="PS51184">
    <property type="entry name" value="JMJC"/>
    <property type="match status" value="1"/>
</dbReference>
<dbReference type="Gene3D" id="2.60.120.650">
    <property type="entry name" value="Cupin"/>
    <property type="match status" value="1"/>
</dbReference>
<name>A0AA40B461_9PEZI</name>
<evidence type="ECO:0000256" key="1">
    <source>
        <dbReference type="SAM" id="MobiDB-lite"/>
    </source>
</evidence>
<dbReference type="InterPro" id="IPR003347">
    <property type="entry name" value="JmjC_dom"/>
</dbReference>
<dbReference type="RefSeq" id="XP_060300013.1">
    <property type="nucleotide sequence ID" value="XM_060447258.1"/>
</dbReference>
<dbReference type="Proteomes" id="UP001172101">
    <property type="component" value="Unassembled WGS sequence"/>
</dbReference>
<dbReference type="AlphaFoldDB" id="A0AA40B461"/>
<evidence type="ECO:0000313" key="3">
    <source>
        <dbReference type="EMBL" id="KAK0727157.1"/>
    </source>
</evidence>
<dbReference type="EMBL" id="JAUIRO010000002">
    <property type="protein sequence ID" value="KAK0727157.1"/>
    <property type="molecule type" value="Genomic_DNA"/>
</dbReference>
<dbReference type="SUPFAM" id="SSF51197">
    <property type="entry name" value="Clavaminate synthase-like"/>
    <property type="match status" value="1"/>
</dbReference>
<evidence type="ECO:0000313" key="4">
    <source>
        <dbReference type="Proteomes" id="UP001172101"/>
    </source>
</evidence>
<gene>
    <name evidence="3" type="ORF">B0T26DRAFT_809657</name>
</gene>
<evidence type="ECO:0000259" key="2">
    <source>
        <dbReference type="PROSITE" id="PS51184"/>
    </source>
</evidence>
<organism evidence="3 4">
    <name type="scientific">Lasiosphaeria miniovina</name>
    <dbReference type="NCBI Taxonomy" id="1954250"/>
    <lineage>
        <taxon>Eukaryota</taxon>
        <taxon>Fungi</taxon>
        <taxon>Dikarya</taxon>
        <taxon>Ascomycota</taxon>
        <taxon>Pezizomycotina</taxon>
        <taxon>Sordariomycetes</taxon>
        <taxon>Sordariomycetidae</taxon>
        <taxon>Sordariales</taxon>
        <taxon>Lasiosphaeriaceae</taxon>
        <taxon>Lasiosphaeria</taxon>
    </lineage>
</organism>
<sequence length="294" mass="33281">MGGLDKSVSVQIPSRKAKTKSFEVRNLREVRNRFLDQNNTGDPWNILDLQSPLPQSILPNFLTGENCQLLLQVRNTALMENSAERVVASTQQWSEWKNVLEWALLSEGGHNTAPHMDSHGFATWITVQEGSIGFGWMSFPPEEERNLWTADPSYTGGRWRYVVLKPGQSVFFVPGTIHFVFRTRERQTLALGGHILQWSDIKRWMQVVLAEMRNPATTNEHMKRSAPKLVRVVAKVVAARVADGEAELLGGEAAVRQFFALVKESDQRPRRPLPNGRSGGNEHWPRPFVHAELP</sequence>